<organism evidence="2 3">
    <name type="scientific">Sporothrix eucalyptigena</name>
    <dbReference type="NCBI Taxonomy" id="1812306"/>
    <lineage>
        <taxon>Eukaryota</taxon>
        <taxon>Fungi</taxon>
        <taxon>Dikarya</taxon>
        <taxon>Ascomycota</taxon>
        <taxon>Pezizomycotina</taxon>
        <taxon>Sordariomycetes</taxon>
        <taxon>Sordariomycetidae</taxon>
        <taxon>Ophiostomatales</taxon>
        <taxon>Ophiostomataceae</taxon>
        <taxon>Sporothrix</taxon>
    </lineage>
</organism>
<comment type="caution">
    <text evidence="2">The sequence shown here is derived from an EMBL/GenBank/DDBJ whole genome shotgun (WGS) entry which is preliminary data.</text>
</comment>
<evidence type="ECO:0000313" key="2">
    <source>
        <dbReference type="EMBL" id="CAK7229079.1"/>
    </source>
</evidence>
<dbReference type="Proteomes" id="UP001642482">
    <property type="component" value="Unassembled WGS sequence"/>
</dbReference>
<proteinExistence type="predicted"/>
<dbReference type="SUPFAM" id="SSF51182">
    <property type="entry name" value="RmlC-like cupins"/>
    <property type="match status" value="1"/>
</dbReference>
<dbReference type="Pfam" id="PF05899">
    <property type="entry name" value="Cupin_3"/>
    <property type="match status" value="1"/>
</dbReference>
<sequence>MPRSVPAEGKDAAAPQNIPYGNYNSFPKVDFPEWKGNKSVIYRSADGKRVAGTFCESESAKMTYPCDEFTYVKKGWVKAEIEGGETFTLYEGDCVYFTKGITVTFSSSEDYCNVSCFFAHEGDGPVSLV</sequence>
<name>A0ABP0CCV1_9PEZI</name>
<dbReference type="Gene3D" id="2.60.120.10">
    <property type="entry name" value="Jelly Rolls"/>
    <property type="match status" value="1"/>
</dbReference>
<reference evidence="2 3" key="1">
    <citation type="submission" date="2024-01" db="EMBL/GenBank/DDBJ databases">
        <authorList>
            <person name="Allen C."/>
            <person name="Tagirdzhanova G."/>
        </authorList>
    </citation>
    <scope>NUCLEOTIDE SEQUENCE [LARGE SCALE GENOMIC DNA]</scope>
</reference>
<dbReference type="EMBL" id="CAWUHD010000084">
    <property type="protein sequence ID" value="CAK7229079.1"/>
    <property type="molecule type" value="Genomic_DNA"/>
</dbReference>
<gene>
    <name evidence="2" type="ORF">SEUCBS140593_007126</name>
</gene>
<protein>
    <recommendedName>
        <fullName evidence="1">(S)-ureidoglycine aminohydrolase cupin domain-containing protein</fullName>
    </recommendedName>
</protein>
<evidence type="ECO:0000259" key="1">
    <source>
        <dbReference type="Pfam" id="PF05899"/>
    </source>
</evidence>
<dbReference type="InterPro" id="IPR014710">
    <property type="entry name" value="RmlC-like_jellyroll"/>
</dbReference>
<feature type="domain" description="(S)-ureidoglycine aminohydrolase cupin" evidence="1">
    <location>
        <begin position="44"/>
        <end position="109"/>
    </location>
</feature>
<keyword evidence="3" id="KW-1185">Reference proteome</keyword>
<dbReference type="InterPro" id="IPR011051">
    <property type="entry name" value="RmlC_Cupin_sf"/>
</dbReference>
<evidence type="ECO:0000313" key="3">
    <source>
        <dbReference type="Proteomes" id="UP001642482"/>
    </source>
</evidence>
<dbReference type="InterPro" id="IPR008579">
    <property type="entry name" value="UGlyAH_Cupin_dom"/>
</dbReference>
<accession>A0ABP0CCV1</accession>